<dbReference type="PANTHER" id="PTHR44757">
    <property type="entry name" value="DIGUANYLATE CYCLASE DGCP"/>
    <property type="match status" value="1"/>
</dbReference>
<dbReference type="SMART" id="SM00052">
    <property type="entry name" value="EAL"/>
    <property type="match status" value="1"/>
</dbReference>
<reference evidence="3" key="1">
    <citation type="submission" date="2021-11" db="EMBL/GenBank/DDBJ databases">
        <title>Vibrio ZSDE26 sp. nov. and Vibrio ZSDZ34 sp. nov., isolated from coastal seawater in Qingdao.</title>
        <authorList>
            <person name="Zhang P."/>
        </authorList>
    </citation>
    <scope>NUCLEOTIDE SEQUENCE</scope>
    <source>
        <strain evidence="3">ZSDZ34</strain>
    </source>
</reference>
<sequence length="730" mass="84270">MRHKLDENRLSQDALDIEVKRVEKILEENISEGGVRSIKKLVHSLQVYQEELTLQNIELERHQQESDILREYYYTLFNLLPLPAVYVDERLHVVDSNQAAKNTFRSENISLGITNSLMKSLSRDSIQLLYNSIRSNTYPIYLEVQGNNQDVQIFYDLVLTKLNDCEDEGKFLIVFKDTTIEQKLKEKNAIFLSVLNSSSDSIISLDMKGAVKEYSRNLCQYTVETNNENIIESLPLPIKKEIDNYIEHKVKLNVRHEKTIEVIVKNVRHPLWLRIQLFPVEESGIIVGTGCIISNHTESIKQEKEISNLAYYDHLTNCGNRRLLRLRVSKLISQVDNPSFTMFFVDLDHFKDINDIYGHNVGDEMLVQVASRLKKAIRPFDELFRVGGDEFLILFHQLPTEMSSDRAYRIIEILSTPFIIDEKELVSSASIGISRFPEDGIDFISLYKKADTALYKAKKNGRKRFRFFSETMLLQIKKNFELEENLRKAMAKNEFSTELMPQIRCSDSTCQNVELLLRWNNEVIGLVPPNDFIPVAERSELIHTITEFVIEDAINKIKALNKFSPKKVYISINISKLDILNTHFFEIMKARLDKDKKIAKQLTFELTESVFSDSYTLIVDRLNQLKLLGVSISIDDFGTGYSSLSQLSELPIDELKIDKSFISKLGSDESDKKICLAILSMAKSLGYRCVAEGVESEEQFNWLASIFCDYSQGYFHSKPITFKDFISRYV</sequence>
<dbReference type="CDD" id="cd01949">
    <property type="entry name" value="GGDEF"/>
    <property type="match status" value="1"/>
</dbReference>
<dbReference type="Gene3D" id="3.30.450.20">
    <property type="entry name" value="PAS domain"/>
    <property type="match status" value="1"/>
</dbReference>
<protein>
    <submittedName>
        <fullName evidence="3">EAL domain-containing protein</fullName>
    </submittedName>
</protein>
<evidence type="ECO:0000259" key="1">
    <source>
        <dbReference type="PROSITE" id="PS50883"/>
    </source>
</evidence>
<dbReference type="Gene3D" id="3.30.70.270">
    <property type="match status" value="1"/>
</dbReference>
<organism evidence="3 4">
    <name type="scientific">Vibrio gelatinilyticus</name>
    <dbReference type="NCBI Taxonomy" id="2893468"/>
    <lineage>
        <taxon>Bacteria</taxon>
        <taxon>Pseudomonadati</taxon>
        <taxon>Pseudomonadota</taxon>
        <taxon>Gammaproteobacteria</taxon>
        <taxon>Vibrionales</taxon>
        <taxon>Vibrionaceae</taxon>
        <taxon>Vibrio</taxon>
    </lineage>
</organism>
<evidence type="ECO:0000259" key="2">
    <source>
        <dbReference type="PROSITE" id="PS50887"/>
    </source>
</evidence>
<dbReference type="SUPFAM" id="SSF55073">
    <property type="entry name" value="Nucleotide cyclase"/>
    <property type="match status" value="1"/>
</dbReference>
<gene>
    <name evidence="3" type="ORF">LNL84_06435</name>
</gene>
<feature type="domain" description="GGDEF" evidence="2">
    <location>
        <begin position="338"/>
        <end position="470"/>
    </location>
</feature>
<dbReference type="EMBL" id="JAJNNZ010000004">
    <property type="protein sequence ID" value="MCJ2376469.1"/>
    <property type="molecule type" value="Genomic_DNA"/>
</dbReference>
<dbReference type="RefSeq" id="WP_244356017.1">
    <property type="nucleotide sequence ID" value="NZ_JAJNNZ010000004.1"/>
</dbReference>
<dbReference type="InterPro" id="IPR035919">
    <property type="entry name" value="EAL_sf"/>
</dbReference>
<dbReference type="InterPro" id="IPR029787">
    <property type="entry name" value="Nucleotide_cyclase"/>
</dbReference>
<dbReference type="InterPro" id="IPR000160">
    <property type="entry name" value="GGDEF_dom"/>
</dbReference>
<dbReference type="InterPro" id="IPR052155">
    <property type="entry name" value="Biofilm_reg_signaling"/>
</dbReference>
<dbReference type="AlphaFoldDB" id="A0A9X1WH09"/>
<comment type="caution">
    <text evidence="3">The sequence shown here is derived from an EMBL/GenBank/DDBJ whole genome shotgun (WGS) entry which is preliminary data.</text>
</comment>
<feature type="domain" description="EAL" evidence="1">
    <location>
        <begin position="479"/>
        <end position="730"/>
    </location>
</feature>
<dbReference type="PROSITE" id="PS50887">
    <property type="entry name" value="GGDEF"/>
    <property type="match status" value="1"/>
</dbReference>
<dbReference type="Gene3D" id="3.20.20.450">
    <property type="entry name" value="EAL domain"/>
    <property type="match status" value="1"/>
</dbReference>
<evidence type="ECO:0000313" key="3">
    <source>
        <dbReference type="EMBL" id="MCJ2376469.1"/>
    </source>
</evidence>
<evidence type="ECO:0000313" key="4">
    <source>
        <dbReference type="Proteomes" id="UP001139488"/>
    </source>
</evidence>
<dbReference type="InterPro" id="IPR001633">
    <property type="entry name" value="EAL_dom"/>
</dbReference>
<dbReference type="PROSITE" id="PS50883">
    <property type="entry name" value="EAL"/>
    <property type="match status" value="1"/>
</dbReference>
<dbReference type="PANTHER" id="PTHR44757:SF2">
    <property type="entry name" value="BIOFILM ARCHITECTURE MAINTENANCE PROTEIN MBAA"/>
    <property type="match status" value="1"/>
</dbReference>
<name>A0A9X1WH09_9VIBR</name>
<dbReference type="InterPro" id="IPR043128">
    <property type="entry name" value="Rev_trsase/Diguanyl_cyclase"/>
</dbReference>
<dbReference type="Pfam" id="PF00563">
    <property type="entry name" value="EAL"/>
    <property type="match status" value="1"/>
</dbReference>
<dbReference type="SMART" id="SM00267">
    <property type="entry name" value="GGDEF"/>
    <property type="match status" value="1"/>
</dbReference>
<dbReference type="Proteomes" id="UP001139488">
    <property type="component" value="Unassembled WGS sequence"/>
</dbReference>
<proteinExistence type="predicted"/>
<dbReference type="CDD" id="cd01948">
    <property type="entry name" value="EAL"/>
    <property type="match status" value="1"/>
</dbReference>
<keyword evidence="4" id="KW-1185">Reference proteome</keyword>
<dbReference type="SUPFAM" id="SSF141868">
    <property type="entry name" value="EAL domain-like"/>
    <property type="match status" value="1"/>
</dbReference>
<accession>A0A9X1WH09</accession>
<dbReference type="NCBIfam" id="TIGR00254">
    <property type="entry name" value="GGDEF"/>
    <property type="match status" value="1"/>
</dbReference>
<dbReference type="Pfam" id="PF00990">
    <property type="entry name" value="GGDEF"/>
    <property type="match status" value="1"/>
</dbReference>